<dbReference type="InterPro" id="IPR001940">
    <property type="entry name" value="Peptidase_S1C"/>
</dbReference>
<evidence type="ECO:0000256" key="2">
    <source>
        <dbReference type="ARBA" id="ARBA00022670"/>
    </source>
</evidence>
<dbReference type="SUPFAM" id="SSF50494">
    <property type="entry name" value="Trypsin-like serine proteases"/>
    <property type="match status" value="1"/>
</dbReference>
<evidence type="ECO:0000256" key="4">
    <source>
        <dbReference type="ARBA" id="ARBA00022825"/>
    </source>
</evidence>
<feature type="region of interest" description="Disordered" evidence="5">
    <location>
        <begin position="1"/>
        <end position="56"/>
    </location>
</feature>
<keyword evidence="6" id="KW-0472">Membrane</keyword>
<dbReference type="InterPro" id="IPR001478">
    <property type="entry name" value="PDZ"/>
</dbReference>
<evidence type="ECO:0000259" key="7">
    <source>
        <dbReference type="SMART" id="SM00228"/>
    </source>
</evidence>
<evidence type="ECO:0000256" key="5">
    <source>
        <dbReference type="SAM" id="MobiDB-lite"/>
    </source>
</evidence>
<organism evidence="8 9">
    <name type="scientific">Corynebacterium choanae</name>
    <dbReference type="NCBI Taxonomy" id="1862358"/>
    <lineage>
        <taxon>Bacteria</taxon>
        <taxon>Bacillati</taxon>
        <taxon>Actinomycetota</taxon>
        <taxon>Actinomycetes</taxon>
        <taxon>Mycobacteriales</taxon>
        <taxon>Corynebacteriaceae</taxon>
        <taxon>Corynebacterium</taxon>
    </lineage>
</organism>
<feature type="compositionally biased region" description="Polar residues" evidence="5">
    <location>
        <begin position="142"/>
        <end position="158"/>
    </location>
</feature>
<dbReference type="Gene3D" id="2.40.10.120">
    <property type="match status" value="1"/>
</dbReference>
<dbReference type="PANTHER" id="PTHR43343">
    <property type="entry name" value="PEPTIDASE S12"/>
    <property type="match status" value="1"/>
</dbReference>
<feature type="domain" description="PDZ" evidence="7">
    <location>
        <begin position="438"/>
        <end position="537"/>
    </location>
</feature>
<keyword evidence="3" id="KW-0378">Hydrolase</keyword>
<sequence length="558" mass="56630">MNENMNSHSTDPQRRADTTAGNPLPPSSTSPYQGVPADWQTPVYGASAGRHDAADDHTQEFAAGVVHPVTPAGAQPGANSDYSPHRNSSAPDGFGTTYQGSATQHLADSQQGAHQLTDTHPTGRIPQPSPAPAAAVHAWGDDTQTLPQHPFTNETHTGASPLGAAGNYAAAKHGSDLPPAGVAVTTRKAPKQVGLRSALAMMLVGAVAAGTITGVVVGEMTHTANTPVVSSLATNNQAALPAANSHSGDTSVEQVADAVLPSVVSIRVATRDAIEEGSGSIISSDGQIMTNNHVVGAAGSGNAQIAVTLNDGRTYAADFVAGDAETDIAVIKLRDATDLPVIQFGDSDALKVGQEVVAIGSPLGLSATVTSGIVSALHRPVRAGSSRGQSSLIDAIQTDAAINPGNSGGPLVDMQGRLVGMNSVIASNAGPTGQAGSIGLGFAIPANYARRIAQQLIDTGRVEQPLMKVQLDPRATLKGAVIAEVDPTGPAGEAGVQPGEVVVKVDDRVIDSTDALIAAVRSHDFGDTIVLSLINPDTGEGREVSVTLTKENSSDNPA</sequence>
<dbReference type="SUPFAM" id="SSF50156">
    <property type="entry name" value="PDZ domain-like"/>
    <property type="match status" value="1"/>
</dbReference>
<proteinExistence type="inferred from homology"/>
<keyword evidence="2 8" id="KW-0645">Protease</keyword>
<feature type="compositionally biased region" description="Polar residues" evidence="5">
    <location>
        <begin position="77"/>
        <end position="120"/>
    </location>
</feature>
<evidence type="ECO:0000256" key="1">
    <source>
        <dbReference type="ARBA" id="ARBA00010541"/>
    </source>
</evidence>
<gene>
    <name evidence="8" type="primary">htrA</name>
    <name evidence="8" type="ORF">CCHOA_03365</name>
</gene>
<feature type="region of interest" description="Disordered" evidence="5">
    <location>
        <begin position="69"/>
        <end position="171"/>
    </location>
</feature>
<dbReference type="Proteomes" id="UP000269019">
    <property type="component" value="Chromosome"/>
</dbReference>
<evidence type="ECO:0000256" key="3">
    <source>
        <dbReference type="ARBA" id="ARBA00022801"/>
    </source>
</evidence>
<dbReference type="SMART" id="SM00228">
    <property type="entry name" value="PDZ"/>
    <property type="match status" value="1"/>
</dbReference>
<dbReference type="Pfam" id="PF13180">
    <property type="entry name" value="PDZ_2"/>
    <property type="match status" value="1"/>
</dbReference>
<dbReference type="FunFam" id="2.40.10.10:FF:000001">
    <property type="entry name" value="Periplasmic serine protease DegS"/>
    <property type="match status" value="1"/>
</dbReference>
<dbReference type="InterPro" id="IPR009003">
    <property type="entry name" value="Peptidase_S1_PA"/>
</dbReference>
<keyword evidence="6" id="KW-0812">Transmembrane</keyword>
<dbReference type="GO" id="GO:0006508">
    <property type="term" value="P:proteolysis"/>
    <property type="evidence" value="ECO:0007669"/>
    <property type="project" value="UniProtKB-KW"/>
</dbReference>
<dbReference type="AlphaFoldDB" id="A0A3G6J4S5"/>
<accession>A0A3G6J4S5</accession>
<dbReference type="Gene3D" id="2.30.42.10">
    <property type="match status" value="1"/>
</dbReference>
<dbReference type="EMBL" id="CP033896">
    <property type="protein sequence ID" value="AZA13085.1"/>
    <property type="molecule type" value="Genomic_DNA"/>
</dbReference>
<keyword evidence="4" id="KW-0720">Serine protease</keyword>
<dbReference type="InterPro" id="IPR036034">
    <property type="entry name" value="PDZ_sf"/>
</dbReference>
<evidence type="ECO:0000313" key="8">
    <source>
        <dbReference type="EMBL" id="AZA13085.1"/>
    </source>
</evidence>
<protein>
    <submittedName>
        <fullName evidence="8">Serine protease HtrA</fullName>
    </submittedName>
</protein>
<feature type="transmembrane region" description="Helical" evidence="6">
    <location>
        <begin position="197"/>
        <end position="217"/>
    </location>
</feature>
<evidence type="ECO:0000313" key="9">
    <source>
        <dbReference type="Proteomes" id="UP000269019"/>
    </source>
</evidence>
<dbReference type="GO" id="GO:0004252">
    <property type="term" value="F:serine-type endopeptidase activity"/>
    <property type="evidence" value="ECO:0007669"/>
    <property type="project" value="InterPro"/>
</dbReference>
<comment type="similarity">
    <text evidence="1">Belongs to the peptidase S1C family.</text>
</comment>
<keyword evidence="9" id="KW-1185">Reference proteome</keyword>
<keyword evidence="6" id="KW-1133">Transmembrane helix</keyword>
<dbReference type="PANTHER" id="PTHR43343:SF3">
    <property type="entry name" value="PROTEASE DO-LIKE 8, CHLOROPLASTIC"/>
    <property type="match status" value="1"/>
</dbReference>
<dbReference type="Pfam" id="PF13365">
    <property type="entry name" value="Trypsin_2"/>
    <property type="match status" value="1"/>
</dbReference>
<evidence type="ECO:0000256" key="6">
    <source>
        <dbReference type="SAM" id="Phobius"/>
    </source>
</evidence>
<dbReference type="RefSeq" id="WP_377739260.1">
    <property type="nucleotide sequence ID" value="NZ_JBHSQT010000002.1"/>
</dbReference>
<reference evidence="8 9" key="1">
    <citation type="submission" date="2018-11" db="EMBL/GenBank/DDBJ databases">
        <authorList>
            <person name="Kleinhagauer T."/>
            <person name="Glaeser S.P."/>
            <person name="Spergser J."/>
            <person name="Ruckert C."/>
            <person name="Kaempfer P."/>
            <person name="Busse H.-J."/>
        </authorList>
    </citation>
    <scope>NUCLEOTIDE SEQUENCE [LARGE SCALE GENOMIC DNA]</scope>
    <source>
        <strain evidence="8 9">200CH</strain>
    </source>
</reference>
<dbReference type="KEGG" id="ccho:CCHOA_03365"/>
<dbReference type="PRINTS" id="PR00834">
    <property type="entry name" value="PROTEASES2C"/>
</dbReference>
<name>A0A3G6J4S5_9CORY</name>
<feature type="compositionally biased region" description="Polar residues" evidence="5">
    <location>
        <begin position="1"/>
        <end position="10"/>
    </location>
</feature>
<dbReference type="InterPro" id="IPR051201">
    <property type="entry name" value="Chloro_Bact_Ser_Proteases"/>
</dbReference>